<dbReference type="PANTHER" id="PTHR39473">
    <property type="match status" value="1"/>
</dbReference>
<dbReference type="InterPro" id="IPR024775">
    <property type="entry name" value="DinB-like"/>
</dbReference>
<dbReference type="PANTHER" id="PTHR39473:SF1">
    <property type="entry name" value="DINB-LIKE DOMAIN-CONTAINING PROTEIN"/>
    <property type="match status" value="1"/>
</dbReference>
<feature type="domain" description="DinB-like" evidence="1">
    <location>
        <begin position="42"/>
        <end position="161"/>
    </location>
</feature>
<gene>
    <name evidence="2" type="ORF">D9758_002312</name>
</gene>
<evidence type="ECO:0000313" key="2">
    <source>
        <dbReference type="EMBL" id="KAF5368505.1"/>
    </source>
</evidence>
<evidence type="ECO:0000259" key="1">
    <source>
        <dbReference type="Pfam" id="PF12867"/>
    </source>
</evidence>
<dbReference type="AlphaFoldDB" id="A0A8H5GPP5"/>
<dbReference type="OrthoDB" id="5564877at2759"/>
<evidence type="ECO:0000313" key="3">
    <source>
        <dbReference type="Proteomes" id="UP000559256"/>
    </source>
</evidence>
<proteinExistence type="predicted"/>
<dbReference type="Pfam" id="PF12867">
    <property type="entry name" value="DinB_2"/>
    <property type="match status" value="1"/>
</dbReference>
<reference evidence="2 3" key="1">
    <citation type="journal article" date="2020" name="ISME J.">
        <title>Uncovering the hidden diversity of litter-decomposition mechanisms in mushroom-forming fungi.</title>
        <authorList>
            <person name="Floudas D."/>
            <person name="Bentzer J."/>
            <person name="Ahren D."/>
            <person name="Johansson T."/>
            <person name="Persson P."/>
            <person name="Tunlid A."/>
        </authorList>
    </citation>
    <scope>NUCLEOTIDE SEQUENCE [LARGE SCALE GENOMIC DNA]</scope>
    <source>
        <strain evidence="2 3">CBS 291.85</strain>
    </source>
</reference>
<keyword evidence="3" id="KW-1185">Reference proteome</keyword>
<name>A0A8H5GPP5_9AGAR</name>
<dbReference type="EMBL" id="JAACJM010000015">
    <property type="protein sequence ID" value="KAF5368505.1"/>
    <property type="molecule type" value="Genomic_DNA"/>
</dbReference>
<accession>A0A8H5GPP5</accession>
<organism evidence="2 3">
    <name type="scientific">Tetrapyrgos nigripes</name>
    <dbReference type="NCBI Taxonomy" id="182062"/>
    <lineage>
        <taxon>Eukaryota</taxon>
        <taxon>Fungi</taxon>
        <taxon>Dikarya</taxon>
        <taxon>Basidiomycota</taxon>
        <taxon>Agaricomycotina</taxon>
        <taxon>Agaricomycetes</taxon>
        <taxon>Agaricomycetidae</taxon>
        <taxon>Agaricales</taxon>
        <taxon>Marasmiineae</taxon>
        <taxon>Marasmiaceae</taxon>
        <taxon>Tetrapyrgos</taxon>
    </lineage>
</organism>
<protein>
    <recommendedName>
        <fullName evidence="1">DinB-like domain-containing protein</fullName>
    </recommendedName>
</protein>
<sequence length="199" mass="22262">MPLVVSNTVARSPEDVETLSQGLFVAETILQQAVDLIDAHLTSDDQLTVHSQHLPGSTIGKHLRHSRDHYEVLLECISSPAPHILNYDARPRKTPMETNIAAARDGLLQTIRKLREQVPKAEWNAPITVHAVTPFIQSFETTFGRELWFASLHCIHHWSMIRVIAGEMNVVLPNHFSFAPSTLVHHGRLEASPLGRAKL</sequence>
<dbReference type="Proteomes" id="UP000559256">
    <property type="component" value="Unassembled WGS sequence"/>
</dbReference>
<comment type="caution">
    <text evidence="2">The sequence shown here is derived from an EMBL/GenBank/DDBJ whole genome shotgun (WGS) entry which is preliminary data.</text>
</comment>